<dbReference type="InterPro" id="IPR025403">
    <property type="entry name" value="TgpA-like_C"/>
</dbReference>
<dbReference type="Pfam" id="PF11992">
    <property type="entry name" value="TgpA_N"/>
    <property type="match status" value="1"/>
</dbReference>
<feature type="domain" description="Transglutaminase-like" evidence="3">
    <location>
        <begin position="482"/>
        <end position="564"/>
    </location>
</feature>
<dbReference type="InterPro" id="IPR002931">
    <property type="entry name" value="Transglutaminase-like"/>
</dbReference>
<dbReference type="Gene3D" id="3.10.620.30">
    <property type="match status" value="1"/>
</dbReference>
<evidence type="ECO:0000259" key="3">
    <source>
        <dbReference type="SMART" id="SM00460"/>
    </source>
</evidence>
<dbReference type="SUPFAM" id="SSF54001">
    <property type="entry name" value="Cysteine proteinases"/>
    <property type="match status" value="1"/>
</dbReference>
<evidence type="ECO:0000313" key="4">
    <source>
        <dbReference type="EMBL" id="MFB5684280.1"/>
    </source>
</evidence>
<reference evidence="4 5" key="1">
    <citation type="submission" date="2024-09" db="EMBL/GenBank/DDBJ databases">
        <authorList>
            <person name="Ruan L."/>
        </authorList>
    </citation>
    <scope>NUCLEOTIDE SEQUENCE [LARGE SCALE GENOMIC DNA]</scope>
    <source>
        <strain evidence="4 5">D33</strain>
    </source>
</reference>
<feature type="region of interest" description="Disordered" evidence="1">
    <location>
        <begin position="577"/>
        <end position="604"/>
    </location>
</feature>
<proteinExistence type="predicted"/>
<keyword evidence="5" id="KW-1185">Reference proteome</keyword>
<dbReference type="InterPro" id="IPR021878">
    <property type="entry name" value="TgpA_N"/>
</dbReference>
<dbReference type="SMART" id="SM00460">
    <property type="entry name" value="TGc"/>
    <property type="match status" value="1"/>
</dbReference>
<keyword evidence="2" id="KW-1133">Transmembrane helix</keyword>
<feature type="transmembrane region" description="Helical" evidence="2">
    <location>
        <begin position="611"/>
        <end position="629"/>
    </location>
</feature>
<comment type="caution">
    <text evidence="4">The sequence shown here is derived from an EMBL/GenBank/DDBJ whole genome shotgun (WGS) entry which is preliminary data.</text>
</comment>
<evidence type="ECO:0000256" key="2">
    <source>
        <dbReference type="SAM" id="Phobius"/>
    </source>
</evidence>
<gene>
    <name evidence="4" type="ORF">ACE3NQ_25595</name>
</gene>
<evidence type="ECO:0000256" key="1">
    <source>
        <dbReference type="SAM" id="MobiDB-lite"/>
    </source>
</evidence>
<evidence type="ECO:0000313" key="5">
    <source>
        <dbReference type="Proteomes" id="UP001580407"/>
    </source>
</evidence>
<feature type="transmembrane region" description="Helical" evidence="2">
    <location>
        <begin position="35"/>
        <end position="54"/>
    </location>
</feature>
<feature type="transmembrane region" description="Helical" evidence="2">
    <location>
        <begin position="194"/>
        <end position="212"/>
    </location>
</feature>
<dbReference type="Pfam" id="PF13559">
    <property type="entry name" value="DUF4129"/>
    <property type="match status" value="1"/>
</dbReference>
<dbReference type="InterPro" id="IPR052901">
    <property type="entry name" value="Bact_TGase-like"/>
</dbReference>
<sequence>MKKWLNSLISSWYHALTLLWIILIAVQWLSFTSTIWFVETNALVLATLVALAVIEIVLPNRPGWKLVAKAAAVFIILYRTLSSYSIISSSGSPGSRIGEFIDNLTPYLWFSLIAWLILELIPLVVTNKQRILVFLGINIIAFGILDSFTPSILWQEVAWIVFAGMGWLVSKHFQSFSLRYPQGWKHLRRSPFKIAANIAIIFSLVIVAGVNMPEVPPTVTDPYTAWRNYNGVAAVTMTGGNGALNQQMNTESGYSRQDNRLGGGFNFDYSPVMNVITSQRSYWRGETRRTYTGTGWAEDANRRSDFETVRANEELENEDHPKIETVQVVQTVNMASEESYPVLFGAYSINRVQSVDGSTNTDWLSWKPQQSEMHWNSTRRGNPFPRTYTIISEVPIVPEGELRRQTFDDLYSGRRNQIEEYLQMPDDFPERVTELARQITASADTPYEKVGLLQQYLQQNYTYTNNPDISRAQSDDFVESFLFDIREGYCDYYSTSLVMMSRSLGIPARWVKGYAPGQQVFLDDAQEVANGENMTAYAVSNADAHSWAEVYFGDYGWIPVEATPGFDMPLLTQQEEAEPVTAPEIEEEQPQQEEQEIRPADTNGEMTINPGIVWAAAAVLMLWAGYIIWRNRIKLHFYILNLRAGRPLSPGEKVVVETERWLRYLRRKGWNRGTSETLRESVTRWERETPELSPVLRRLLQVFEKARYSPSAATEEDWLAVRMYAAELRAVMKSTQANVQTESGEV</sequence>
<dbReference type="RefSeq" id="WP_375527996.1">
    <property type="nucleotide sequence ID" value="NZ_JBHILM010000038.1"/>
</dbReference>
<feature type="transmembrane region" description="Helical" evidence="2">
    <location>
        <begin position="157"/>
        <end position="173"/>
    </location>
</feature>
<dbReference type="InterPro" id="IPR038765">
    <property type="entry name" value="Papain-like_cys_pep_sf"/>
</dbReference>
<feature type="transmembrane region" description="Helical" evidence="2">
    <location>
        <begin position="12"/>
        <end position="29"/>
    </location>
</feature>
<dbReference type="PANTHER" id="PTHR42736">
    <property type="entry name" value="PROTEIN-GLUTAMINE GAMMA-GLUTAMYLTRANSFERASE"/>
    <property type="match status" value="1"/>
</dbReference>
<feature type="compositionally biased region" description="Acidic residues" evidence="1">
    <location>
        <begin position="584"/>
        <end position="594"/>
    </location>
</feature>
<feature type="transmembrane region" description="Helical" evidence="2">
    <location>
        <begin position="66"/>
        <end position="87"/>
    </location>
</feature>
<accession>A0ABV5BFG3</accession>
<feature type="transmembrane region" description="Helical" evidence="2">
    <location>
        <begin position="107"/>
        <end position="125"/>
    </location>
</feature>
<protein>
    <submittedName>
        <fullName evidence="4">DUF4129 domain-containing transglutaminase family protein</fullName>
    </submittedName>
</protein>
<feature type="transmembrane region" description="Helical" evidence="2">
    <location>
        <begin position="132"/>
        <end position="151"/>
    </location>
</feature>
<dbReference type="EMBL" id="JBHILM010000038">
    <property type="protein sequence ID" value="MFB5684280.1"/>
    <property type="molecule type" value="Genomic_DNA"/>
</dbReference>
<keyword evidence="2" id="KW-0472">Membrane</keyword>
<dbReference type="Pfam" id="PF01841">
    <property type="entry name" value="Transglut_core"/>
    <property type="match status" value="1"/>
</dbReference>
<keyword evidence="2" id="KW-0812">Transmembrane</keyword>
<organism evidence="4 5">
    <name type="scientific">Paenibacillus terreus</name>
    <dbReference type="NCBI Taxonomy" id="1387834"/>
    <lineage>
        <taxon>Bacteria</taxon>
        <taxon>Bacillati</taxon>
        <taxon>Bacillota</taxon>
        <taxon>Bacilli</taxon>
        <taxon>Bacillales</taxon>
        <taxon>Paenibacillaceae</taxon>
        <taxon>Paenibacillus</taxon>
    </lineage>
</organism>
<name>A0ABV5BFG3_9BACL</name>
<dbReference type="PANTHER" id="PTHR42736:SF1">
    <property type="entry name" value="PROTEIN-GLUTAMINE GAMMA-GLUTAMYLTRANSFERASE"/>
    <property type="match status" value="1"/>
</dbReference>
<dbReference type="Proteomes" id="UP001580407">
    <property type="component" value="Unassembled WGS sequence"/>
</dbReference>